<gene>
    <name evidence="10" type="ORF">PHYEVI_LOCUS7847</name>
</gene>
<evidence type="ECO:0000256" key="4">
    <source>
        <dbReference type="ARBA" id="ARBA00022862"/>
    </source>
</evidence>
<feature type="domain" description="Thioredoxin" evidence="9">
    <location>
        <begin position="1720"/>
        <end position="1845"/>
    </location>
</feature>
<dbReference type="InterPro" id="IPR036249">
    <property type="entry name" value="Thioredoxin-like_sf"/>
</dbReference>
<evidence type="ECO:0000313" key="10">
    <source>
        <dbReference type="EMBL" id="CAH1184655.1"/>
    </source>
</evidence>
<dbReference type="PROSITE" id="PS51352">
    <property type="entry name" value="THIOREDOXIN_2"/>
    <property type="match status" value="1"/>
</dbReference>
<dbReference type="InterPro" id="IPR050217">
    <property type="entry name" value="Peroxiredoxin"/>
</dbReference>
<dbReference type="Pfam" id="PF00578">
    <property type="entry name" value="AhpC-TSA"/>
    <property type="match status" value="1"/>
</dbReference>
<evidence type="ECO:0000259" key="9">
    <source>
        <dbReference type="PROSITE" id="PS51352"/>
    </source>
</evidence>
<dbReference type="Gene3D" id="3.40.30.10">
    <property type="entry name" value="Glutaredoxin"/>
    <property type="match status" value="1"/>
</dbReference>
<dbReference type="OrthoDB" id="6356536at2759"/>
<keyword evidence="3" id="KW-0575">Peroxidase</keyword>
<feature type="compositionally biased region" description="Polar residues" evidence="8">
    <location>
        <begin position="1567"/>
        <end position="1580"/>
    </location>
</feature>
<comment type="similarity">
    <text evidence="1">Belongs to the peroxiredoxin family. AhpC/Prx1 subfamily.</text>
</comment>
<dbReference type="PANTHER" id="PTHR10681:SF171">
    <property type="entry name" value="PEROXIREDOXIN 4"/>
    <property type="match status" value="1"/>
</dbReference>
<feature type="compositionally biased region" description="Basic residues" evidence="8">
    <location>
        <begin position="1589"/>
        <end position="1611"/>
    </location>
</feature>
<dbReference type="EMBL" id="OU900097">
    <property type="protein sequence ID" value="CAH1184655.1"/>
    <property type="molecule type" value="Genomic_DNA"/>
</dbReference>
<accession>A0A9P0DZB3</accession>
<dbReference type="SUPFAM" id="SSF52833">
    <property type="entry name" value="Thioredoxin-like"/>
    <property type="match status" value="1"/>
</dbReference>
<reference evidence="10" key="1">
    <citation type="submission" date="2022-01" db="EMBL/GenBank/DDBJ databases">
        <authorList>
            <person name="King R."/>
        </authorList>
    </citation>
    <scope>NUCLEOTIDE SEQUENCE</scope>
</reference>
<name>A0A9P0DZB3_PHYSR</name>
<organism evidence="10 11">
    <name type="scientific">Phyllotreta striolata</name>
    <name type="common">Striped flea beetle</name>
    <name type="synonym">Crioceris striolata</name>
    <dbReference type="NCBI Taxonomy" id="444603"/>
    <lineage>
        <taxon>Eukaryota</taxon>
        <taxon>Metazoa</taxon>
        <taxon>Ecdysozoa</taxon>
        <taxon>Arthropoda</taxon>
        <taxon>Hexapoda</taxon>
        <taxon>Insecta</taxon>
        <taxon>Pterygota</taxon>
        <taxon>Neoptera</taxon>
        <taxon>Endopterygota</taxon>
        <taxon>Coleoptera</taxon>
        <taxon>Polyphaga</taxon>
        <taxon>Cucujiformia</taxon>
        <taxon>Chrysomeloidea</taxon>
        <taxon>Chrysomelidae</taxon>
        <taxon>Galerucinae</taxon>
        <taxon>Alticini</taxon>
        <taxon>Phyllotreta</taxon>
    </lineage>
</organism>
<dbReference type="InterPro" id="IPR013766">
    <property type="entry name" value="Thioredoxin_domain"/>
</dbReference>
<keyword evidence="5" id="KW-0560">Oxidoreductase</keyword>
<dbReference type="GO" id="GO:0006979">
    <property type="term" value="P:response to oxidative stress"/>
    <property type="evidence" value="ECO:0007669"/>
    <property type="project" value="TreeGrafter"/>
</dbReference>
<evidence type="ECO:0000313" key="11">
    <source>
        <dbReference type="Proteomes" id="UP001153712"/>
    </source>
</evidence>
<dbReference type="Pfam" id="PF18584">
    <property type="entry name" value="SYCP2_SLD"/>
    <property type="match status" value="1"/>
</dbReference>
<protein>
    <recommendedName>
        <fullName evidence="2">thioredoxin-dependent peroxiredoxin</fullName>
        <ecNumber evidence="2">1.11.1.24</ecNumber>
    </recommendedName>
</protein>
<evidence type="ECO:0000256" key="6">
    <source>
        <dbReference type="ARBA" id="ARBA00023284"/>
    </source>
</evidence>
<evidence type="ECO:0000256" key="1">
    <source>
        <dbReference type="ARBA" id="ARBA00009796"/>
    </source>
</evidence>
<dbReference type="Proteomes" id="UP001153712">
    <property type="component" value="Chromosome 4"/>
</dbReference>
<evidence type="ECO:0000256" key="3">
    <source>
        <dbReference type="ARBA" id="ARBA00022559"/>
    </source>
</evidence>
<dbReference type="GO" id="GO:0005829">
    <property type="term" value="C:cytosol"/>
    <property type="evidence" value="ECO:0007669"/>
    <property type="project" value="TreeGrafter"/>
</dbReference>
<dbReference type="PANTHER" id="PTHR10681">
    <property type="entry name" value="THIOREDOXIN PEROXIDASE"/>
    <property type="match status" value="1"/>
</dbReference>
<dbReference type="GO" id="GO:0005783">
    <property type="term" value="C:endoplasmic reticulum"/>
    <property type="evidence" value="ECO:0007669"/>
    <property type="project" value="TreeGrafter"/>
</dbReference>
<dbReference type="GO" id="GO:0042744">
    <property type="term" value="P:hydrogen peroxide catabolic process"/>
    <property type="evidence" value="ECO:0007669"/>
    <property type="project" value="TreeGrafter"/>
</dbReference>
<keyword evidence="6" id="KW-0676">Redox-active center</keyword>
<dbReference type="GO" id="GO:0045454">
    <property type="term" value="P:cell redox homeostasis"/>
    <property type="evidence" value="ECO:0007669"/>
    <property type="project" value="TreeGrafter"/>
</dbReference>
<evidence type="ECO:0000256" key="2">
    <source>
        <dbReference type="ARBA" id="ARBA00013017"/>
    </source>
</evidence>
<proteinExistence type="inferred from homology"/>
<evidence type="ECO:0000256" key="8">
    <source>
        <dbReference type="SAM" id="MobiDB-lite"/>
    </source>
</evidence>
<evidence type="ECO:0000256" key="7">
    <source>
        <dbReference type="ARBA" id="ARBA00049091"/>
    </source>
</evidence>
<dbReference type="GO" id="GO:0033554">
    <property type="term" value="P:cellular response to stress"/>
    <property type="evidence" value="ECO:0007669"/>
    <property type="project" value="TreeGrafter"/>
</dbReference>
<comment type="catalytic activity">
    <reaction evidence="7">
        <text>a hydroperoxide + [thioredoxin]-dithiol = an alcohol + [thioredoxin]-disulfide + H2O</text>
        <dbReference type="Rhea" id="RHEA:62620"/>
        <dbReference type="Rhea" id="RHEA-COMP:10698"/>
        <dbReference type="Rhea" id="RHEA-COMP:10700"/>
        <dbReference type="ChEBI" id="CHEBI:15377"/>
        <dbReference type="ChEBI" id="CHEBI:29950"/>
        <dbReference type="ChEBI" id="CHEBI:30879"/>
        <dbReference type="ChEBI" id="CHEBI:35924"/>
        <dbReference type="ChEBI" id="CHEBI:50058"/>
        <dbReference type="EC" id="1.11.1.24"/>
    </reaction>
</comment>
<feature type="non-terminal residue" evidence="10">
    <location>
        <position position="1845"/>
    </location>
</feature>
<dbReference type="InterPro" id="IPR040560">
    <property type="entry name" value="SYCP2_SLD"/>
</dbReference>
<dbReference type="InterPro" id="IPR000866">
    <property type="entry name" value="AhpC/TSA"/>
</dbReference>
<evidence type="ECO:0000256" key="5">
    <source>
        <dbReference type="ARBA" id="ARBA00023002"/>
    </source>
</evidence>
<feature type="region of interest" description="Disordered" evidence="8">
    <location>
        <begin position="1567"/>
        <end position="1611"/>
    </location>
</feature>
<sequence length="1845" mass="211908">MANQNVQDILNYLNQNAVAAQEINFDFAEWENNLQQQFNKNNSNGIVSSIKRYIEMVMTCTANKPCKEQILSSRVYFNRLLPILQRLLETTVLIKVTQMILDIIIVENRCIWCIKKELLKIYNNWFLEKEIDVRNDVIKQLPPIYLFKLMDSICTNGDYDLQKTIIETIHGLYPMDILLSNRELLIPESEELCQTFLNVHSETFNRDCRLFLNAMNKKKEKIYSMFCCKYIQIGDTCCKPPEINEGGLWVDFNLEDKAISWYYNKAQNLDETSWELVTLFASDVDNYSWEIDESQINEVKVHLKLKGDLVLSSPNHDLFVRQAKSVTIIAENNQFIVQNFVANVLAKIFENFCTFENKTSEALNYDVRSTKSASKSCTTASKSEISTAYKLLKSKLSITKNQDEIITILSSENSCEITSPKKIDQPFLANLTSQGLTLTNELKEKSQEPIKLRNTKISQNCHSNSPHRINIDLNSNLIVNNANITSTKFHEDSQGSTIIPEEPPNQAHSLPEEPFDPVRASETLNMGYENFGKVLTESINSIISKEKSLIYVPNVSSDMGNKNNGSDLAERYESAIEYIQTEFLHESISREFHQKTSTPKKSPFFTEMYRKNESQLTGNFLSARGSNSLTRTEDLLEDDATNEEILNIWGKPKSKVSENFESARDSFYRSESDQTCVQDDVAAEAIIKHQEKISTIREDDATITEIVNVLENLQSKISVNKQYTRKSPFLPGSQNELLDVTSTPQEKVSTVNVPNETFQDNLTSDLQSARTSINLTGTEDKLQGDAINEEIANIWENPKSKISENFESARESLHWSVSERISQEVTATDASREPQEKISSVDLINEMFQDNLTSHLTRTEVDATNEEIANVWEDPKSKISENFESARESLHWSVSERISQEVTATDASRESQKNSSVDLINEVFRDSLTSHLTRTEVDATNEEIAKIRESPNPKVSENIQCVRNFQFTKALQDGAGIGTLSQPQEKISTAITPNETIQDYLTSDSQFARASTCLIRTDEMLQDGAPNEEIVNKRKKPTSETSEIIQQCVDDSLYWTDSQKTLKYDTPSEASSEPLEKISSVLPNENFQVGKTSSNSNEFPKIQSQVEDITSKKIITKNTNQNSSHHEEIVETTRYQRIQNRNEKGKKIKRPFVDITSKYNIDTIKTLEEHEKRIMIEKTKHQINPIKNEVNSTEITKKRLPKGKQRTTSKSSTKNNLDLIETVDEYDERIRTEKRTRVDKSASITTNNEEGIKAVETSKYLVENPVTNERNLQANVITVIADVHIPAAVNEQEMEETIQNATEKPNEEVTQTSINIISDQRVDLDEIEHEKRQTKVQLNPNENEINSTKIKKKRKITSKLSTKNNYDLIETVSDVHIPSAVNEQKIEETIQKTTENPNEVVTQTSINIISDQRVDLDEIEHEKRQTKVQINPNENEINSTVIEKKRKITSKPSTEHNYDLIEIVSDVPIPAAFNEQEIEETIQNATEKPNEVVPQTSINIISDQRVDLDEIEHEKRLQPVKRGQIDDEVSTVSTVFPKKRKRRKLYDPSNSYDDIINFEETTEETMEANQFTSAKSQSNSKTDIAKKDTTKKKTTKKSPTKKTTARKTTGKRAARLAYFAREDSYNFKRKYLFKIKSTTKDQRKEKRSLSNRKFYDICPDTSNFKSPTKLRGIRFEKVISPLHGTPKKPFGFDLHHRYSKKLENGDNLFILDEKYFEDKSLLYKEIWNWSAESYYKGKFVKIYPNDYFGKYLLILFYPLDFGQLPHCEAPKEVIEINENYEQFTRLNTELLCCSVDSVSTHKRWIEGLKIKDLKFPLLEDTTHAISNEFKVYCSPFEHSYRLLFI</sequence>
<keyword evidence="4" id="KW-0049">Antioxidant</keyword>
<dbReference type="EC" id="1.11.1.24" evidence="2"/>
<keyword evidence="11" id="KW-1185">Reference proteome</keyword>
<dbReference type="GO" id="GO:0008379">
    <property type="term" value="F:thioredoxin peroxidase activity"/>
    <property type="evidence" value="ECO:0007669"/>
    <property type="project" value="TreeGrafter"/>
</dbReference>